<reference evidence="2" key="1">
    <citation type="submission" date="2020-05" db="EMBL/GenBank/DDBJ databases">
        <authorList>
            <person name="Chiriac C."/>
            <person name="Salcher M."/>
            <person name="Ghai R."/>
            <person name="Kavagutti S V."/>
        </authorList>
    </citation>
    <scope>NUCLEOTIDE SEQUENCE</scope>
</reference>
<gene>
    <name evidence="2" type="ORF">UFOPK1791_00886</name>
</gene>
<keyword evidence="1" id="KW-0472">Membrane</keyword>
<evidence type="ECO:0000256" key="1">
    <source>
        <dbReference type="SAM" id="Phobius"/>
    </source>
</evidence>
<dbReference type="PIRSF" id="PIRSF010219">
    <property type="entry name" value="UCP010219"/>
    <property type="match status" value="1"/>
</dbReference>
<evidence type="ECO:0000313" key="2">
    <source>
        <dbReference type="EMBL" id="CAB4596952.1"/>
    </source>
</evidence>
<feature type="transmembrane region" description="Helical" evidence="1">
    <location>
        <begin position="41"/>
        <end position="61"/>
    </location>
</feature>
<accession>A0A6J6G6E3</accession>
<proteinExistence type="predicted"/>
<feature type="transmembrane region" description="Helical" evidence="1">
    <location>
        <begin position="147"/>
        <end position="164"/>
    </location>
</feature>
<feature type="transmembrane region" description="Helical" evidence="1">
    <location>
        <begin position="12"/>
        <end position="35"/>
    </location>
</feature>
<feature type="transmembrane region" description="Helical" evidence="1">
    <location>
        <begin position="176"/>
        <end position="195"/>
    </location>
</feature>
<keyword evidence="1" id="KW-0812">Transmembrane</keyword>
<protein>
    <submittedName>
        <fullName evidence="2">Unannotated protein</fullName>
    </submittedName>
</protein>
<dbReference type="InterPro" id="IPR016566">
    <property type="entry name" value="UCP010219"/>
</dbReference>
<dbReference type="AlphaFoldDB" id="A0A6J6G6E3"/>
<dbReference type="EMBL" id="CAEZUF010000090">
    <property type="protein sequence ID" value="CAB4596952.1"/>
    <property type="molecule type" value="Genomic_DNA"/>
</dbReference>
<feature type="transmembrane region" description="Helical" evidence="1">
    <location>
        <begin position="68"/>
        <end position="84"/>
    </location>
</feature>
<feature type="transmembrane region" description="Helical" evidence="1">
    <location>
        <begin position="104"/>
        <end position="126"/>
    </location>
</feature>
<organism evidence="2">
    <name type="scientific">freshwater metagenome</name>
    <dbReference type="NCBI Taxonomy" id="449393"/>
    <lineage>
        <taxon>unclassified sequences</taxon>
        <taxon>metagenomes</taxon>
        <taxon>ecological metagenomes</taxon>
    </lineage>
</organism>
<sequence length="203" mass="22462">MSENHEEKAKILAALGGVKGLIDSGIPALVFLIAFNISHNLSLSATYALALSAAITIFRLARRETIQNALSGVIGVGICFWFSRSTGKAEDFYLPGLITNLVYGTVYTLSILVGWPIIGVVLGPIFGENFIWRKHPERKKMYAQASWLWVGLFVSRLIVQYPLYRAGNVNLLGTARLIMGYPLFFATGWTTWLIIKNGPKLKL</sequence>
<dbReference type="Pfam" id="PF11361">
    <property type="entry name" value="DUF3159"/>
    <property type="match status" value="1"/>
</dbReference>
<keyword evidence="1" id="KW-1133">Transmembrane helix</keyword>
<name>A0A6J6G6E3_9ZZZZ</name>